<accession>A0A5J6L0V0</accession>
<gene>
    <name evidence="2" type="ORF">F6J85_02145</name>
</gene>
<evidence type="ECO:0000313" key="3">
    <source>
        <dbReference type="Proteomes" id="UP000325516"/>
    </source>
</evidence>
<organism evidence="2 3">
    <name type="scientific">Microbacterium lushaniae</name>
    <dbReference type="NCBI Taxonomy" id="2614639"/>
    <lineage>
        <taxon>Bacteria</taxon>
        <taxon>Bacillati</taxon>
        <taxon>Actinomycetota</taxon>
        <taxon>Actinomycetes</taxon>
        <taxon>Micrococcales</taxon>
        <taxon>Microbacteriaceae</taxon>
        <taxon>Microbacterium</taxon>
    </lineage>
</organism>
<reference evidence="3" key="1">
    <citation type="submission" date="2019-09" db="EMBL/GenBank/DDBJ databases">
        <title>Mumia zhuanghuii sp. nov. isolated from the intestinal contents of plateau pika (Ochotona curzoniae) in the Qinghai-Tibet plateau of China.</title>
        <authorList>
            <person name="Tian Z."/>
        </authorList>
    </citation>
    <scope>NUCLEOTIDE SEQUENCE [LARGE SCALE GENOMIC DNA]</scope>
    <source>
        <strain evidence="3">L-031</strain>
    </source>
</reference>
<evidence type="ECO:0000256" key="1">
    <source>
        <dbReference type="SAM" id="SignalP"/>
    </source>
</evidence>
<evidence type="ECO:0000313" key="2">
    <source>
        <dbReference type="EMBL" id="QEW02016.1"/>
    </source>
</evidence>
<feature type="signal peptide" evidence="1">
    <location>
        <begin position="1"/>
        <end position="24"/>
    </location>
</feature>
<dbReference type="Proteomes" id="UP000325516">
    <property type="component" value="Chromosome"/>
</dbReference>
<name>A0A5J6L0V0_9MICO</name>
<dbReference type="KEGG" id="mlz:F6J85_02145"/>
<dbReference type="EMBL" id="CP044232">
    <property type="protein sequence ID" value="QEW02016.1"/>
    <property type="molecule type" value="Genomic_DNA"/>
</dbReference>
<proteinExistence type="predicted"/>
<protein>
    <submittedName>
        <fullName evidence="2">Uncharacterized protein</fullName>
    </submittedName>
</protein>
<keyword evidence="3" id="KW-1185">Reference proteome</keyword>
<dbReference type="AlphaFoldDB" id="A0A5J6L0V0"/>
<feature type="chain" id="PRO_5023814690" evidence="1">
    <location>
        <begin position="25"/>
        <end position="357"/>
    </location>
</feature>
<keyword evidence="1" id="KW-0732">Signal</keyword>
<dbReference type="PROSITE" id="PS51257">
    <property type="entry name" value="PROKAR_LIPOPROTEIN"/>
    <property type="match status" value="1"/>
</dbReference>
<dbReference type="RefSeq" id="WP_150923654.1">
    <property type="nucleotide sequence ID" value="NZ_CP044232.1"/>
</dbReference>
<sequence length="357" mass="37298">MRRSLVLVAAVAALTLTVSGCGTAEPPPAAVGSLSLQDEIERRAGIRVEETGIPEAQAIEDVIVEGILGAFPPEELLHAGYDVGEVSRMLGIALAPEPYLAGGTRQRWEEAGIDIPTVLSALAATTRGMPDSDAFAWVVSTQFATPAEASAAGLAPAAGAGWGEPAVWAREVPPPMGLDVRSIRVAVGADGSLREATVLVNGTPGEAVAAWMASLPDVPVTTHTSSSTASGDTEIWLTSGAKVSDVVGDLLPAWTATLPLGGLTYGWAGVEQEVRYDGVAPTPPSFHFGLQRSNRIDAYRQWIATSGGWTVTYEDGQIFRAENADFVVQGMRAGDDTDELTITAKSWDIPGLDALRP</sequence>